<dbReference type="AlphaFoldDB" id="A0A133N9T1"/>
<comment type="caution">
    <text evidence="2">The sequence shown here is derived from an EMBL/GenBank/DDBJ whole genome shotgun (WGS) entry which is preliminary data.</text>
</comment>
<evidence type="ECO:0000256" key="1">
    <source>
        <dbReference type="SAM" id="SignalP"/>
    </source>
</evidence>
<dbReference type="EMBL" id="LRPX01000083">
    <property type="protein sequence ID" value="KXA13055.1"/>
    <property type="molecule type" value="Genomic_DNA"/>
</dbReference>
<protein>
    <submittedName>
        <fullName evidence="2">Uncharacterized protein</fullName>
    </submittedName>
</protein>
<accession>A0A133N9T1</accession>
<keyword evidence="3" id="KW-1185">Reference proteome</keyword>
<proteinExistence type="predicted"/>
<dbReference type="RefSeq" id="WP_008801744.1">
    <property type="nucleotide sequence ID" value="NZ_KQ956568.1"/>
</dbReference>
<keyword evidence="1" id="KW-0732">Signal</keyword>
<dbReference type="PATRIC" id="fig|134605.3.peg.1491"/>
<sequence>MKKILAFFLLLSSMSFAVEIYPETYAMQKMIPQLEKGKRYVGSSSYEAMEQIVAVPMNQNIQKALGTGDTSIYFIDSNGNTVKAGPEDYIVAPKSLSRIYVLSKQQLQENYRGQ</sequence>
<dbReference type="STRING" id="134605.HMPREF3206_01508"/>
<name>A0A133N9T1_9FUSO</name>
<reference evidence="3" key="1">
    <citation type="submission" date="2016-01" db="EMBL/GenBank/DDBJ databases">
        <authorList>
            <person name="Mitreva M."/>
            <person name="Pepin K.H."/>
            <person name="Mihindukulasuriya K.A."/>
            <person name="Fulton R."/>
            <person name="Fronick C."/>
            <person name="O'Laughlin M."/>
            <person name="Miner T."/>
            <person name="Herter B."/>
            <person name="Rosa B.A."/>
            <person name="Cordes M."/>
            <person name="Tomlinson C."/>
            <person name="Wollam A."/>
            <person name="Palsikar V.B."/>
            <person name="Mardis E.R."/>
            <person name="Wilson R.K."/>
        </authorList>
    </citation>
    <scope>NUCLEOTIDE SEQUENCE [LARGE SCALE GENOMIC DNA]</scope>
    <source>
        <strain evidence="3">CMW8396</strain>
    </source>
</reference>
<gene>
    <name evidence="2" type="ORF">HMPREF3206_01508</name>
</gene>
<feature type="chain" id="PRO_5007457857" evidence="1">
    <location>
        <begin position="18"/>
        <end position="114"/>
    </location>
</feature>
<feature type="signal peptide" evidence="1">
    <location>
        <begin position="1"/>
        <end position="17"/>
    </location>
</feature>
<evidence type="ECO:0000313" key="2">
    <source>
        <dbReference type="EMBL" id="KXA13055.1"/>
    </source>
</evidence>
<dbReference type="Proteomes" id="UP000070617">
    <property type="component" value="Unassembled WGS sequence"/>
</dbReference>
<evidence type="ECO:0000313" key="3">
    <source>
        <dbReference type="Proteomes" id="UP000070617"/>
    </source>
</evidence>
<organism evidence="2 3">
    <name type="scientific">Fusobacterium equinum</name>
    <dbReference type="NCBI Taxonomy" id="134605"/>
    <lineage>
        <taxon>Bacteria</taxon>
        <taxon>Fusobacteriati</taxon>
        <taxon>Fusobacteriota</taxon>
        <taxon>Fusobacteriia</taxon>
        <taxon>Fusobacteriales</taxon>
        <taxon>Fusobacteriaceae</taxon>
        <taxon>Fusobacterium</taxon>
    </lineage>
</organism>